<keyword evidence="2" id="KW-0813">Transport</keyword>
<evidence type="ECO:0000313" key="14">
    <source>
        <dbReference type="EMBL" id="SMC38712.1"/>
    </source>
</evidence>
<evidence type="ECO:0000313" key="15">
    <source>
        <dbReference type="Proteomes" id="UP000192738"/>
    </source>
</evidence>
<evidence type="ECO:0000256" key="5">
    <source>
        <dbReference type="ARBA" id="ARBA00022741"/>
    </source>
</evidence>
<dbReference type="GO" id="GO:0015421">
    <property type="term" value="F:ABC-type oligopeptide transporter activity"/>
    <property type="evidence" value="ECO:0007669"/>
    <property type="project" value="TreeGrafter"/>
</dbReference>
<dbReference type="FunFam" id="3.40.50.300:FF:000218">
    <property type="entry name" value="Multidrug ABC transporter ATP-binding protein"/>
    <property type="match status" value="1"/>
</dbReference>
<dbReference type="InterPro" id="IPR011917">
    <property type="entry name" value="ABC_transpr_lipidA"/>
</dbReference>
<dbReference type="FunFam" id="1.20.1560.10:FF:000011">
    <property type="entry name" value="Multidrug ABC transporter ATP-binding protein"/>
    <property type="match status" value="1"/>
</dbReference>
<feature type="domain" description="ABC transporter" evidence="12">
    <location>
        <begin position="335"/>
        <end position="569"/>
    </location>
</feature>
<dbReference type="InterPro" id="IPR003593">
    <property type="entry name" value="AAA+_ATPase"/>
</dbReference>
<feature type="transmembrane region" description="Helical" evidence="11">
    <location>
        <begin position="20"/>
        <end position="39"/>
    </location>
</feature>
<dbReference type="Pfam" id="PF00664">
    <property type="entry name" value="ABC_membrane"/>
    <property type="match status" value="1"/>
</dbReference>
<dbReference type="SMART" id="SM00382">
    <property type="entry name" value="AAA"/>
    <property type="match status" value="1"/>
</dbReference>
<evidence type="ECO:0000256" key="11">
    <source>
        <dbReference type="SAM" id="Phobius"/>
    </source>
</evidence>
<evidence type="ECO:0000256" key="8">
    <source>
        <dbReference type="ARBA" id="ARBA00022989"/>
    </source>
</evidence>
<keyword evidence="5" id="KW-0547">Nucleotide-binding</keyword>
<dbReference type="GO" id="GO:0034040">
    <property type="term" value="F:ATPase-coupled lipid transmembrane transporter activity"/>
    <property type="evidence" value="ECO:0007669"/>
    <property type="project" value="InterPro"/>
</dbReference>
<dbReference type="EMBL" id="FWXI01000002">
    <property type="protein sequence ID" value="SMC38712.1"/>
    <property type="molecule type" value="Genomic_DNA"/>
</dbReference>
<reference evidence="14 15" key="1">
    <citation type="submission" date="2017-04" db="EMBL/GenBank/DDBJ databases">
        <authorList>
            <person name="Afonso C.L."/>
            <person name="Miller P.J."/>
            <person name="Scott M.A."/>
            <person name="Spackman E."/>
            <person name="Goraichik I."/>
            <person name="Dimitrov K.M."/>
            <person name="Suarez D.L."/>
            <person name="Swayne D.E."/>
        </authorList>
    </citation>
    <scope>NUCLEOTIDE SEQUENCE [LARGE SCALE GENOMIC DNA]</scope>
    <source>
        <strain evidence="14 15">DSM 5090</strain>
    </source>
</reference>
<dbReference type="PROSITE" id="PS50929">
    <property type="entry name" value="ABC_TM1F"/>
    <property type="match status" value="1"/>
</dbReference>
<gene>
    <name evidence="14" type="ORF">SAMN04488500_102119</name>
</gene>
<dbReference type="SUPFAM" id="SSF52540">
    <property type="entry name" value="P-loop containing nucleoside triphosphate hydrolases"/>
    <property type="match status" value="1"/>
</dbReference>
<evidence type="ECO:0000256" key="3">
    <source>
        <dbReference type="ARBA" id="ARBA00022475"/>
    </source>
</evidence>
<accession>A0A1W1YRH1</accession>
<feature type="domain" description="ABC transmembrane type-1" evidence="13">
    <location>
        <begin position="19"/>
        <end position="301"/>
    </location>
</feature>
<dbReference type="AlphaFoldDB" id="A0A1W1YRH1"/>
<dbReference type="InterPro" id="IPR039421">
    <property type="entry name" value="Type_1_exporter"/>
</dbReference>
<evidence type="ECO:0000256" key="10">
    <source>
        <dbReference type="ARBA" id="ARBA00023136"/>
    </source>
</evidence>
<keyword evidence="15" id="KW-1185">Reference proteome</keyword>
<feature type="transmembrane region" description="Helical" evidence="11">
    <location>
        <begin position="134"/>
        <end position="154"/>
    </location>
</feature>
<feature type="transmembrane region" description="Helical" evidence="11">
    <location>
        <begin position="266"/>
        <end position="284"/>
    </location>
</feature>
<dbReference type="Proteomes" id="UP000192738">
    <property type="component" value="Unassembled WGS sequence"/>
</dbReference>
<keyword evidence="9" id="KW-0445">Lipid transport</keyword>
<dbReference type="Gene3D" id="1.20.1560.10">
    <property type="entry name" value="ABC transporter type 1, transmembrane domain"/>
    <property type="match status" value="1"/>
</dbReference>
<evidence type="ECO:0000256" key="7">
    <source>
        <dbReference type="ARBA" id="ARBA00022967"/>
    </source>
</evidence>
<dbReference type="GO" id="GO:0005524">
    <property type="term" value="F:ATP binding"/>
    <property type="evidence" value="ECO:0007669"/>
    <property type="project" value="UniProtKB-KW"/>
</dbReference>
<sequence length="574" mass="63430">MKLYLRLLNYIRPYLPRFIVAVICILVASAANLFIPWIIQNVIDDVLAAKDLQMLNTIAIGIVAVFLLRGFFFFGQTYLMSYIGQRVVIDIRESVYRHLQRLSLSYYEKRQTGSIMSYITNDVAALQNALVESVIELVTESAVLIGSMGAMFYIHWKLSLLTFITLPLVAQAISIFGKRLRTASRVTQERAADITSVLQETISAVRVIKSFVREDYEISRFSRENYSNFRAQMKTAQLSATLTPIVEFLGAIGVTIIIWYGGREVINGSLTAGSLIAFLIYVVNITNPIKRLSRVYGNIQRALAAAQRVFDVLDTEPEIQDMPGAKALPPITGRVAFDHVNFSYKPGEVALADVSLVAEAGQMIAIVGPSGAGKTTIANLIPRFYNPESGLIAIDGYDIKTVTLKSLREQIGIVPQETVLFNGSVYDNILYGDLDAGKEEIIAAAKAANAHDFIMAMPEQYNTQIGERGSKLSGGQRQRVAIARAILKDPRVLILDEATSALDAESEKLVQEALDKLMVGRTSFVIAHRLSTVQRADTILVMEKGRIIERGSHTELVAAGGLYSKLYQVQFADK</sequence>
<dbReference type="InterPro" id="IPR036640">
    <property type="entry name" value="ABC1_TM_sf"/>
</dbReference>
<dbReference type="InterPro" id="IPR027417">
    <property type="entry name" value="P-loop_NTPase"/>
</dbReference>
<dbReference type="PROSITE" id="PS00211">
    <property type="entry name" value="ABC_TRANSPORTER_1"/>
    <property type="match status" value="1"/>
</dbReference>
<dbReference type="InterPro" id="IPR003439">
    <property type="entry name" value="ABC_transporter-like_ATP-bd"/>
</dbReference>
<proteinExistence type="predicted"/>
<evidence type="ECO:0000256" key="4">
    <source>
        <dbReference type="ARBA" id="ARBA00022692"/>
    </source>
</evidence>
<dbReference type="PANTHER" id="PTHR43394:SF1">
    <property type="entry name" value="ATP-BINDING CASSETTE SUB-FAMILY B MEMBER 10, MITOCHONDRIAL"/>
    <property type="match status" value="1"/>
</dbReference>
<keyword evidence="6 14" id="KW-0067">ATP-binding</keyword>
<feature type="transmembrane region" description="Helical" evidence="11">
    <location>
        <begin position="54"/>
        <end position="74"/>
    </location>
</feature>
<dbReference type="PANTHER" id="PTHR43394">
    <property type="entry name" value="ATP-DEPENDENT PERMEASE MDL1, MITOCHONDRIAL"/>
    <property type="match status" value="1"/>
</dbReference>
<feature type="transmembrane region" description="Helical" evidence="11">
    <location>
        <begin position="238"/>
        <end position="260"/>
    </location>
</feature>
<dbReference type="GO" id="GO:0005886">
    <property type="term" value="C:plasma membrane"/>
    <property type="evidence" value="ECO:0007669"/>
    <property type="project" value="UniProtKB-SubCell"/>
</dbReference>
<dbReference type="GO" id="GO:0016887">
    <property type="term" value="F:ATP hydrolysis activity"/>
    <property type="evidence" value="ECO:0007669"/>
    <property type="project" value="InterPro"/>
</dbReference>
<name>A0A1W1YRH1_9FIRM</name>
<keyword evidence="3" id="KW-1003">Cell membrane</keyword>
<feature type="transmembrane region" description="Helical" evidence="11">
    <location>
        <begin position="160"/>
        <end position="177"/>
    </location>
</feature>
<keyword evidence="4 11" id="KW-0812">Transmembrane</keyword>
<evidence type="ECO:0000259" key="12">
    <source>
        <dbReference type="PROSITE" id="PS50893"/>
    </source>
</evidence>
<keyword evidence="7" id="KW-1278">Translocase</keyword>
<keyword evidence="10 11" id="KW-0472">Membrane</keyword>
<dbReference type="InterPro" id="IPR017871">
    <property type="entry name" value="ABC_transporter-like_CS"/>
</dbReference>
<dbReference type="RefSeq" id="WP_084574030.1">
    <property type="nucleotide sequence ID" value="NZ_CP155572.1"/>
</dbReference>
<evidence type="ECO:0000256" key="9">
    <source>
        <dbReference type="ARBA" id="ARBA00023055"/>
    </source>
</evidence>
<dbReference type="STRING" id="112901.SAMN04488500_102119"/>
<dbReference type="InterPro" id="IPR011527">
    <property type="entry name" value="ABC1_TM_dom"/>
</dbReference>
<organism evidence="14 15">
    <name type="scientific">Sporomusa malonica</name>
    <dbReference type="NCBI Taxonomy" id="112901"/>
    <lineage>
        <taxon>Bacteria</taxon>
        <taxon>Bacillati</taxon>
        <taxon>Bacillota</taxon>
        <taxon>Negativicutes</taxon>
        <taxon>Selenomonadales</taxon>
        <taxon>Sporomusaceae</taxon>
        <taxon>Sporomusa</taxon>
    </lineage>
</organism>
<dbReference type="Gene3D" id="3.40.50.300">
    <property type="entry name" value="P-loop containing nucleotide triphosphate hydrolases"/>
    <property type="match status" value="1"/>
</dbReference>
<evidence type="ECO:0000259" key="13">
    <source>
        <dbReference type="PROSITE" id="PS50929"/>
    </source>
</evidence>
<dbReference type="NCBIfam" id="TIGR02203">
    <property type="entry name" value="MsbA_lipidA"/>
    <property type="match status" value="1"/>
</dbReference>
<dbReference type="CDD" id="cd18552">
    <property type="entry name" value="ABC_6TM_MsbA_like"/>
    <property type="match status" value="1"/>
</dbReference>
<evidence type="ECO:0000256" key="1">
    <source>
        <dbReference type="ARBA" id="ARBA00004651"/>
    </source>
</evidence>
<protein>
    <submittedName>
        <fullName evidence="14">ATP-binding cassette, subfamily B, MsbA</fullName>
    </submittedName>
</protein>
<dbReference type="OrthoDB" id="9762778at2"/>
<dbReference type="PROSITE" id="PS50893">
    <property type="entry name" value="ABC_TRANSPORTER_2"/>
    <property type="match status" value="1"/>
</dbReference>
<evidence type="ECO:0000256" key="6">
    <source>
        <dbReference type="ARBA" id="ARBA00022840"/>
    </source>
</evidence>
<dbReference type="Pfam" id="PF00005">
    <property type="entry name" value="ABC_tran"/>
    <property type="match status" value="1"/>
</dbReference>
<keyword evidence="8 11" id="KW-1133">Transmembrane helix</keyword>
<dbReference type="SUPFAM" id="SSF90123">
    <property type="entry name" value="ABC transporter transmembrane region"/>
    <property type="match status" value="1"/>
</dbReference>
<comment type="subcellular location">
    <subcellularLocation>
        <location evidence="1">Cell membrane</location>
        <topology evidence="1">Multi-pass membrane protein</topology>
    </subcellularLocation>
</comment>
<evidence type="ECO:0000256" key="2">
    <source>
        <dbReference type="ARBA" id="ARBA00022448"/>
    </source>
</evidence>
<dbReference type="GO" id="GO:0090374">
    <property type="term" value="P:oligopeptide export from mitochondrion"/>
    <property type="evidence" value="ECO:0007669"/>
    <property type="project" value="TreeGrafter"/>
</dbReference>